<dbReference type="Pfam" id="PF10375">
    <property type="entry name" value="GRAB"/>
    <property type="match status" value="1"/>
</dbReference>
<gene>
    <name evidence="7" type="ORF">UA08_04363</name>
</gene>
<feature type="compositionally biased region" description="Basic and acidic residues" evidence="5">
    <location>
        <begin position="137"/>
        <end position="147"/>
    </location>
</feature>
<evidence type="ECO:0000313" key="8">
    <source>
        <dbReference type="Proteomes" id="UP000214365"/>
    </source>
</evidence>
<dbReference type="InterPro" id="IPR019459">
    <property type="entry name" value="GRAB"/>
</dbReference>
<dbReference type="Gene3D" id="1.10.287.1490">
    <property type="match status" value="1"/>
</dbReference>
<sequence>MSPEKQPSNPQGGKSKKNKKKNQANKQGQNTADSGGGSSNDVQDDPEESKNDSDVEETTVAAEDTNGAPTVKQDSEEKVVSTNSQKSDSHGEGDPETTTPANTKPARHESEENNKFDDLVRDRDSLRAEVTELRKSLEQIQHRHQEEMDALQQKLDDSEDKKSHAETQFQKLLERVNTIKSQLGERLKEDAEELSQARSRIEELEEENSALQAELSAKVTAIADLGKDARENIKELSDLRSRTNLSQQNWLQEKEELLERESYIHAEFEEAKQAMHNWEVLAMEERSIREGLAEKVNDLEEQLSTLRDEYNAAVTNGNTQSVTIDGLQRALQEIQDARKQELREIVQSSDAQLDELKEKLRQVEKKADSANMELKQAQTELDRLLPFEKEVKEKNLLIGKLRHEAVTLNDHLTKALRFLKRGKPEDNVDRHVVTNHLLHFLTLDRSDPKKFQILQLIAALLQWNEDQREQAGLSRPGTSTTPSISTSLKVPSFYMHRTPSTPSLMSDYMENGNAGGGKETLAELWSNFLEQEAQAAGDNTSNKRGSNAGIGSL</sequence>
<dbReference type="Proteomes" id="UP000214365">
    <property type="component" value="Unassembled WGS sequence"/>
</dbReference>
<dbReference type="PANTHER" id="PTHR18921">
    <property type="entry name" value="MYOSIN HEAVY CHAIN - RELATED"/>
    <property type="match status" value="1"/>
</dbReference>
<keyword evidence="2" id="KW-0333">Golgi apparatus</keyword>
<feature type="coiled-coil region" evidence="4">
    <location>
        <begin position="282"/>
        <end position="380"/>
    </location>
</feature>
<feature type="compositionally biased region" description="Basic residues" evidence="5">
    <location>
        <begin position="14"/>
        <end position="23"/>
    </location>
</feature>
<keyword evidence="3 4" id="KW-0175">Coiled coil</keyword>
<dbReference type="OrthoDB" id="425925at2759"/>
<evidence type="ECO:0000256" key="1">
    <source>
        <dbReference type="ARBA" id="ARBA00004555"/>
    </source>
</evidence>
<accession>A0A1Q5Q9U0</accession>
<dbReference type="GO" id="GO:0005794">
    <property type="term" value="C:Golgi apparatus"/>
    <property type="evidence" value="ECO:0007669"/>
    <property type="project" value="UniProtKB-SubCell"/>
</dbReference>
<dbReference type="GO" id="GO:0007030">
    <property type="term" value="P:Golgi organization"/>
    <property type="evidence" value="ECO:0007669"/>
    <property type="project" value="TreeGrafter"/>
</dbReference>
<dbReference type="RefSeq" id="XP_020120851.1">
    <property type="nucleotide sequence ID" value="XM_020266678.1"/>
</dbReference>
<keyword evidence="8" id="KW-1185">Reference proteome</keyword>
<evidence type="ECO:0000256" key="3">
    <source>
        <dbReference type="ARBA" id="ARBA00023054"/>
    </source>
</evidence>
<protein>
    <recommendedName>
        <fullName evidence="6">GRIP domain-containing protein</fullName>
    </recommendedName>
</protein>
<dbReference type="InterPro" id="IPR000237">
    <property type="entry name" value="GRIP_dom"/>
</dbReference>
<dbReference type="PANTHER" id="PTHR18921:SF2">
    <property type="entry name" value="THYROID RECEPTOR-INTERACTING PROTEIN 11"/>
    <property type="match status" value="1"/>
</dbReference>
<feature type="domain" description="GRIP" evidence="6">
    <location>
        <begin position="423"/>
        <end position="474"/>
    </location>
</feature>
<feature type="compositionally biased region" description="Basic and acidic residues" evidence="5">
    <location>
        <begin position="106"/>
        <end position="123"/>
    </location>
</feature>
<proteinExistence type="predicted"/>
<comment type="caution">
    <text evidence="7">The sequence shown here is derived from an EMBL/GenBank/DDBJ whole genome shotgun (WGS) entry which is preliminary data.</text>
</comment>
<evidence type="ECO:0000313" key="7">
    <source>
        <dbReference type="EMBL" id="OKL60730.1"/>
    </source>
</evidence>
<dbReference type="AlphaFoldDB" id="A0A1Q5Q9U0"/>
<feature type="region of interest" description="Disordered" evidence="5">
    <location>
        <begin position="534"/>
        <end position="553"/>
    </location>
</feature>
<name>A0A1Q5Q9U0_TALAT</name>
<feature type="compositionally biased region" description="Basic and acidic residues" evidence="5">
    <location>
        <begin position="154"/>
        <end position="165"/>
    </location>
</feature>
<reference evidence="7 8" key="1">
    <citation type="submission" date="2015-06" db="EMBL/GenBank/DDBJ databases">
        <title>Talaromyces atroroseus IBT 11181 draft genome.</title>
        <authorList>
            <person name="Rasmussen K.B."/>
            <person name="Rasmussen S."/>
            <person name="Petersen B."/>
            <person name="Sicheritz-Ponten T."/>
            <person name="Mortensen U.H."/>
            <person name="Thrane U."/>
        </authorList>
    </citation>
    <scope>NUCLEOTIDE SEQUENCE [LARGE SCALE GENOMIC DNA]</scope>
    <source>
        <strain evidence="7 8">IBT 11181</strain>
    </source>
</reference>
<dbReference type="EMBL" id="LFMY01000005">
    <property type="protein sequence ID" value="OKL60730.1"/>
    <property type="molecule type" value="Genomic_DNA"/>
</dbReference>
<dbReference type="GO" id="GO:0031267">
    <property type="term" value="F:small GTPase binding"/>
    <property type="evidence" value="ECO:0007669"/>
    <property type="project" value="TreeGrafter"/>
</dbReference>
<dbReference type="GeneID" id="31004118"/>
<dbReference type="GO" id="GO:0006888">
    <property type="term" value="P:endoplasmic reticulum to Golgi vesicle-mediated transport"/>
    <property type="evidence" value="ECO:0007669"/>
    <property type="project" value="TreeGrafter"/>
</dbReference>
<feature type="region of interest" description="Disordered" evidence="5">
    <location>
        <begin position="137"/>
        <end position="167"/>
    </location>
</feature>
<organism evidence="7 8">
    <name type="scientific">Talaromyces atroroseus</name>
    <dbReference type="NCBI Taxonomy" id="1441469"/>
    <lineage>
        <taxon>Eukaryota</taxon>
        <taxon>Fungi</taxon>
        <taxon>Dikarya</taxon>
        <taxon>Ascomycota</taxon>
        <taxon>Pezizomycotina</taxon>
        <taxon>Eurotiomycetes</taxon>
        <taxon>Eurotiomycetidae</taxon>
        <taxon>Eurotiales</taxon>
        <taxon>Trichocomaceae</taxon>
        <taxon>Talaromyces</taxon>
        <taxon>Talaromyces sect. Trachyspermi</taxon>
    </lineage>
</organism>
<evidence type="ECO:0000256" key="4">
    <source>
        <dbReference type="SAM" id="Coils"/>
    </source>
</evidence>
<feature type="region of interest" description="Disordered" evidence="5">
    <location>
        <begin position="1"/>
        <end position="123"/>
    </location>
</feature>
<evidence type="ECO:0000256" key="2">
    <source>
        <dbReference type="ARBA" id="ARBA00023034"/>
    </source>
</evidence>
<dbReference type="PROSITE" id="PS50913">
    <property type="entry name" value="GRIP"/>
    <property type="match status" value="1"/>
</dbReference>
<evidence type="ECO:0000259" key="6">
    <source>
        <dbReference type="PROSITE" id="PS50913"/>
    </source>
</evidence>
<dbReference type="STRING" id="1441469.A0A1Q5Q9U0"/>
<evidence type="ECO:0000256" key="5">
    <source>
        <dbReference type="SAM" id="MobiDB-lite"/>
    </source>
</evidence>
<comment type="subcellular location">
    <subcellularLocation>
        <location evidence="1">Golgi apparatus</location>
    </subcellularLocation>
</comment>
<feature type="compositionally biased region" description="Polar residues" evidence="5">
    <location>
        <begin position="1"/>
        <end position="10"/>
    </location>
</feature>